<keyword evidence="3" id="KW-1185">Reference proteome</keyword>
<dbReference type="Pfam" id="PF13671">
    <property type="entry name" value="AAA_33"/>
    <property type="match status" value="1"/>
</dbReference>
<organism evidence="2 3">
    <name type="scientific">Cyanobium gracile UHCC 0281</name>
    <dbReference type="NCBI Taxonomy" id="3110309"/>
    <lineage>
        <taxon>Bacteria</taxon>
        <taxon>Bacillati</taxon>
        <taxon>Cyanobacteriota</taxon>
        <taxon>Cyanophyceae</taxon>
        <taxon>Synechococcales</taxon>
        <taxon>Prochlorococcaceae</taxon>
        <taxon>Cyanobium</taxon>
    </lineage>
</organism>
<dbReference type="SUPFAM" id="SSF56112">
    <property type="entry name" value="Protein kinase-like (PK-like)"/>
    <property type="match status" value="1"/>
</dbReference>
<dbReference type="Gene3D" id="3.90.1200.10">
    <property type="match status" value="1"/>
</dbReference>
<dbReference type="InterPro" id="IPR052732">
    <property type="entry name" value="Cell-binding_unc_protein"/>
</dbReference>
<dbReference type="Pfam" id="PF01636">
    <property type="entry name" value="APH"/>
    <property type="match status" value="1"/>
</dbReference>
<evidence type="ECO:0000313" key="3">
    <source>
        <dbReference type="Proteomes" id="UP001302329"/>
    </source>
</evidence>
<feature type="domain" description="Aminoglycoside phosphotransferase" evidence="1">
    <location>
        <begin position="109"/>
        <end position="274"/>
    </location>
</feature>
<reference evidence="2 3" key="1">
    <citation type="submission" date="2023-12" db="EMBL/GenBank/DDBJ databases">
        <title>Baltic Sea Cyanobacteria.</title>
        <authorList>
            <person name="Delbaje E."/>
            <person name="Fewer D.P."/>
            <person name="Shishido T.K."/>
        </authorList>
    </citation>
    <scope>NUCLEOTIDE SEQUENCE [LARGE SCALE GENOMIC DNA]</scope>
    <source>
        <strain evidence="2 3">UHCC 0281</strain>
    </source>
</reference>
<dbReference type="EMBL" id="JAYGHY010000006">
    <property type="protein sequence ID" value="MEA5441534.1"/>
    <property type="molecule type" value="Genomic_DNA"/>
</dbReference>
<evidence type="ECO:0000259" key="1">
    <source>
        <dbReference type="Pfam" id="PF01636"/>
    </source>
</evidence>
<dbReference type="InterPro" id="IPR002575">
    <property type="entry name" value="Aminoglycoside_PTrfase"/>
</dbReference>
<proteinExistence type="predicted"/>
<sequence length="519" mass="57895">MIAALLDPAAYDHPVERVACLETHISWILLTGTFAYKIKKPVNLGFVDFSTPERRRWFCQEELRLNRRLAPDLYLGLSPIHGPPERAAFHGSGPTLELAVRMRQFPQSALLGAVLERHGLSDIQLEGLADDLAAFHAAAAVAGPGDPYGAPELVRAPAVANLEVLQACGLVPESDLAVLRHWSDDQFERLRPNFLQRRNQGRIRECHGDLHLGNMLLEGERLRVFDCLEFSPELRWIDVISDLAFLVMDLEHRHRPDLGAVLLNRWLGRCGDYAGLLTWRWYRVYRSLVRAKVCALRLGQQGLDAKASALLQQDLERYLQGASRATASPTPALVITHGVSGSGKSHRARQLCQRQGWIQLRSDVERKRLFGSWGQGLAPPLLGDPYRPEVSAMLYDQHLPEQVERILAAGLSVVVDATFLRRDQRLRMEALARRHGVPFLILACVSSQEQARRRLVERQICGDDPSDADAAVLEAQFRTVEPLDDHERAHGLEVGAQLTAGTLITAVAERLARPGEPPS</sequence>
<dbReference type="PANTHER" id="PTHR43883">
    <property type="entry name" value="SLR0207 PROTEIN"/>
    <property type="match status" value="1"/>
</dbReference>
<dbReference type="SUPFAM" id="SSF52540">
    <property type="entry name" value="P-loop containing nucleoside triphosphate hydrolases"/>
    <property type="match status" value="1"/>
</dbReference>
<accession>A0ABU5SSM1</accession>
<protein>
    <submittedName>
        <fullName evidence="2">AAA family ATPase</fullName>
    </submittedName>
</protein>
<dbReference type="InterPro" id="IPR011009">
    <property type="entry name" value="Kinase-like_dom_sf"/>
</dbReference>
<dbReference type="PANTHER" id="PTHR43883:SF1">
    <property type="entry name" value="GLUCONOKINASE"/>
    <property type="match status" value="1"/>
</dbReference>
<evidence type="ECO:0000313" key="2">
    <source>
        <dbReference type="EMBL" id="MEA5441534.1"/>
    </source>
</evidence>
<gene>
    <name evidence="2" type="ORF">VB739_03105</name>
</gene>
<comment type="caution">
    <text evidence="2">The sequence shown here is derived from an EMBL/GenBank/DDBJ whole genome shotgun (WGS) entry which is preliminary data.</text>
</comment>
<name>A0ABU5SSM1_9CYAN</name>
<dbReference type="InterPro" id="IPR027417">
    <property type="entry name" value="P-loop_NTPase"/>
</dbReference>
<dbReference type="Gene3D" id="3.40.50.300">
    <property type="entry name" value="P-loop containing nucleotide triphosphate hydrolases"/>
    <property type="match status" value="1"/>
</dbReference>
<dbReference type="RefSeq" id="WP_323355667.1">
    <property type="nucleotide sequence ID" value="NZ_JAYGHY010000006.1"/>
</dbReference>
<dbReference type="Proteomes" id="UP001302329">
    <property type="component" value="Unassembled WGS sequence"/>
</dbReference>